<dbReference type="PANTHER" id="PTHR23421">
    <property type="entry name" value="BETA-GALACTOSIDASE RELATED"/>
    <property type="match status" value="1"/>
</dbReference>
<dbReference type="InterPro" id="IPR017853">
    <property type="entry name" value="GH"/>
</dbReference>
<accession>A0AA37JH25</accession>
<evidence type="ECO:0000256" key="2">
    <source>
        <dbReference type="RuleBase" id="RU003679"/>
    </source>
</evidence>
<dbReference type="Pfam" id="PF01301">
    <property type="entry name" value="Glyco_hydro_35"/>
    <property type="match status" value="1"/>
</dbReference>
<dbReference type="GO" id="GO:0004553">
    <property type="term" value="F:hydrolase activity, hydrolyzing O-glycosyl compounds"/>
    <property type="evidence" value="ECO:0007669"/>
    <property type="project" value="InterPro"/>
</dbReference>
<dbReference type="Pfam" id="PF22369">
    <property type="entry name" value="GLMA_2nd"/>
    <property type="match status" value="1"/>
</dbReference>
<dbReference type="AlphaFoldDB" id="A0AA37JH25"/>
<dbReference type="InterPro" id="IPR054746">
    <property type="entry name" value="GLMA-like_second"/>
</dbReference>
<dbReference type="Gene3D" id="3.20.20.80">
    <property type="entry name" value="Glycosidases"/>
    <property type="match status" value="1"/>
</dbReference>
<proteinExistence type="inferred from homology"/>
<reference evidence="5" key="1">
    <citation type="submission" date="2022-01" db="EMBL/GenBank/DDBJ databases">
        <title>Novel bile acid biosynthetic pathways are enriched in the microbiome of centenarians.</title>
        <authorList>
            <person name="Sato Y."/>
            <person name="Atarashi K."/>
            <person name="Plichta R.D."/>
            <person name="Arai Y."/>
            <person name="Sasajima S."/>
            <person name="Kearney M.S."/>
            <person name="Suda W."/>
            <person name="Takeshita K."/>
            <person name="Sasaki T."/>
            <person name="Okamoto S."/>
            <person name="Skelly N.A."/>
            <person name="Okamura Y."/>
            <person name="Vlamakis H."/>
            <person name="Li Y."/>
            <person name="Tanoue T."/>
            <person name="Takei H."/>
            <person name="Nittono H."/>
            <person name="Narushima S."/>
            <person name="Irie J."/>
            <person name="Itoh H."/>
            <person name="Moriya K."/>
            <person name="Sugiura Y."/>
            <person name="Suematsu M."/>
            <person name="Moritoki N."/>
            <person name="Shibata S."/>
            <person name="Littman R.D."/>
            <person name="Fischbach A.M."/>
            <person name="Uwamino Y."/>
            <person name="Inoue T."/>
            <person name="Honda A."/>
            <person name="Hattori M."/>
            <person name="Murai T."/>
            <person name="Xavier J.R."/>
            <person name="Hirose N."/>
            <person name="Honda K."/>
        </authorList>
    </citation>
    <scope>NUCLEOTIDE SEQUENCE</scope>
    <source>
        <strain evidence="5">CE91-St55</strain>
    </source>
</reference>
<evidence type="ECO:0000313" key="6">
    <source>
        <dbReference type="Proteomes" id="UP001055091"/>
    </source>
</evidence>
<evidence type="ECO:0000259" key="4">
    <source>
        <dbReference type="Pfam" id="PF22369"/>
    </source>
</evidence>
<sequence>MVKFTHDGIRINGVERPLYSGSIHYWRTKKKDWRLVLSQIRGMGFEIVETYIPWSVHEYEEGKYDFGEIEEEKDLDLFLTLCEEMNLAVIVRPGPHINAEMTGFGYPEWILMDEEIQAKNPWGTTVLYPYATGPFPIPSYASDKLYEKTEIYFQKLKPILQRHCGGSGCICLIQADNETCNFFRDRPYIMDYSDCSKAQYRKFLVERYGTVAAMNERYHRNYSGFQETEPPCGFEEGDFSSLCYYLDWVEFKEYQILAALGRLVDIINRLELPVPIFHNCAYQNYTPVSVQRDEEIPGLMVAGIDAYPEPGDAAMLKERIRYLAGSSRFPFVPEFGSGSWFDREVLLTAEEERFGYLYSVMNGLKGVNFYMLAERDRWTGCPVTNDGRIRKPYYEMFSDLLRMLKDHEIYHFNRSPRVLILKNYDMGRLKALHSVMDCNTFSSNCFIKGPDIPAALFLPEGEPEYYLDRELNYWDDAWVKGLAKRFDEEHEIYDYSDEYLDYGRWLQYDVIAAASGDIMDAKTQKRLADFAGMPGKKVILGPVIPRCDRTLKACEILKHMVEEGEDSGILFAKEPGEIGAGFWEHLRRSREYGCGDPEIELAVHRRENSRDHLFYTANLSGKEKTAFISVGDEPNEHISESIWRLPRGSKSPLQTAGALNASAERRRFSVLQGPVKINMEKNGITVQIPAYTVAILYVEENV</sequence>
<name>A0AA37JH25_9FIRM</name>
<feature type="domain" description="Glycoside hydrolase 35 catalytic" evidence="3">
    <location>
        <begin position="11"/>
        <end position="118"/>
    </location>
</feature>
<evidence type="ECO:0000259" key="3">
    <source>
        <dbReference type="Pfam" id="PF01301"/>
    </source>
</evidence>
<dbReference type="InterPro" id="IPR001944">
    <property type="entry name" value="Glycoside_Hdrlase_35"/>
</dbReference>
<dbReference type="PRINTS" id="PR00742">
    <property type="entry name" value="GLHYDRLASE35"/>
</dbReference>
<evidence type="ECO:0008006" key="7">
    <source>
        <dbReference type="Google" id="ProtNLM"/>
    </source>
</evidence>
<feature type="domain" description="GLMA-like second" evidence="4">
    <location>
        <begin position="482"/>
        <end position="561"/>
    </location>
</feature>
<comment type="caution">
    <text evidence="5">The sequence shown here is derived from an EMBL/GenBank/DDBJ whole genome shotgun (WGS) entry which is preliminary data.</text>
</comment>
<evidence type="ECO:0000313" key="5">
    <source>
        <dbReference type="EMBL" id="GKH00994.1"/>
    </source>
</evidence>
<comment type="similarity">
    <text evidence="1 2">Belongs to the glycosyl hydrolase 35 family.</text>
</comment>
<dbReference type="SUPFAM" id="SSF51445">
    <property type="entry name" value="(Trans)glycosidases"/>
    <property type="match status" value="1"/>
</dbReference>
<dbReference type="InterPro" id="IPR031330">
    <property type="entry name" value="Gly_Hdrlase_35_cat"/>
</dbReference>
<dbReference type="EMBL" id="BQNJ01000001">
    <property type="protein sequence ID" value="GKH00994.1"/>
    <property type="molecule type" value="Genomic_DNA"/>
</dbReference>
<dbReference type="Proteomes" id="UP001055091">
    <property type="component" value="Unassembled WGS sequence"/>
</dbReference>
<dbReference type="RefSeq" id="WP_118042669.1">
    <property type="nucleotide sequence ID" value="NZ_BQNJ01000001.1"/>
</dbReference>
<gene>
    <name evidence="5" type="ORF">CE91St55_29750</name>
</gene>
<dbReference type="GO" id="GO:0005975">
    <property type="term" value="P:carbohydrate metabolic process"/>
    <property type="evidence" value="ECO:0007669"/>
    <property type="project" value="InterPro"/>
</dbReference>
<organism evidence="5 6">
    <name type="scientific">Hungatella hathewayi</name>
    <dbReference type="NCBI Taxonomy" id="154046"/>
    <lineage>
        <taxon>Bacteria</taxon>
        <taxon>Bacillati</taxon>
        <taxon>Bacillota</taxon>
        <taxon>Clostridia</taxon>
        <taxon>Lachnospirales</taxon>
        <taxon>Lachnospiraceae</taxon>
        <taxon>Hungatella</taxon>
    </lineage>
</organism>
<protein>
    <recommendedName>
        <fullName evidence="7">Beta-galactosidase</fullName>
    </recommendedName>
</protein>
<evidence type="ECO:0000256" key="1">
    <source>
        <dbReference type="ARBA" id="ARBA00009809"/>
    </source>
</evidence>